<feature type="chain" id="PRO_5039334756" evidence="1">
    <location>
        <begin position="19"/>
        <end position="362"/>
    </location>
</feature>
<keyword evidence="1" id="KW-0732">Signal</keyword>
<evidence type="ECO:0000313" key="3">
    <source>
        <dbReference type="Proteomes" id="UP000468735"/>
    </source>
</evidence>
<dbReference type="PROSITE" id="PS51257">
    <property type="entry name" value="PROKAR_LIPOPROTEIN"/>
    <property type="match status" value="1"/>
</dbReference>
<dbReference type="OrthoDB" id="3515089at2"/>
<dbReference type="Proteomes" id="UP000468735">
    <property type="component" value="Unassembled WGS sequence"/>
</dbReference>
<feature type="signal peptide" evidence="1">
    <location>
        <begin position="1"/>
        <end position="18"/>
    </location>
</feature>
<protein>
    <submittedName>
        <fullName evidence="2">Uncharacterized protein</fullName>
    </submittedName>
</protein>
<dbReference type="EMBL" id="WBMT01000019">
    <property type="protein sequence ID" value="KAB2343375.1"/>
    <property type="molecule type" value="Genomic_DNA"/>
</dbReference>
<accession>A0A6H9YHE7</accession>
<organism evidence="2 3">
    <name type="scientific">Actinomadura rudentiformis</name>
    <dbReference type="NCBI Taxonomy" id="359158"/>
    <lineage>
        <taxon>Bacteria</taxon>
        <taxon>Bacillati</taxon>
        <taxon>Actinomycetota</taxon>
        <taxon>Actinomycetes</taxon>
        <taxon>Streptosporangiales</taxon>
        <taxon>Thermomonosporaceae</taxon>
        <taxon>Actinomadura</taxon>
    </lineage>
</organism>
<proteinExistence type="predicted"/>
<comment type="caution">
    <text evidence="2">The sequence shown here is derived from an EMBL/GenBank/DDBJ whole genome shotgun (WGS) entry which is preliminary data.</text>
</comment>
<name>A0A6H9YHE7_9ACTN</name>
<gene>
    <name evidence="2" type="ORF">F8566_35165</name>
</gene>
<dbReference type="AlphaFoldDB" id="A0A6H9YHE7"/>
<evidence type="ECO:0000313" key="2">
    <source>
        <dbReference type="EMBL" id="KAB2343375.1"/>
    </source>
</evidence>
<keyword evidence="3" id="KW-1185">Reference proteome</keyword>
<reference evidence="2 3" key="1">
    <citation type="submission" date="2019-09" db="EMBL/GenBank/DDBJ databases">
        <title>Actinomadura physcomitrii sp. nov., a novel actinomycete isolated from moss [Physcomitrium sphaericum (Ludw) Fuernr].</title>
        <authorList>
            <person name="Zhuang X."/>
            <person name="Liu C."/>
        </authorList>
    </citation>
    <scope>NUCLEOTIDE SEQUENCE [LARGE SCALE GENOMIC DNA]</scope>
    <source>
        <strain evidence="2 3">HMC1</strain>
    </source>
</reference>
<dbReference type="RefSeq" id="WP_151566178.1">
    <property type="nucleotide sequence ID" value="NZ_WBMT01000019.1"/>
</dbReference>
<sequence length="362" mass="38647">MRAKIGLAAAGSALSLTACGTLPASSSAASSDTASARGWRVLKTASWLAVDPEVVATGPNEAWAFGGRGRTDRTRWPSAARWDGKKWRDVALPLGREGAIAAASASARTNVWAVTRGGKSPAVVRWNGRKWQVTGRLGSMTITDMVALGPKDVWVFGTARSPQSGVTWHYNGRGWRRVPTPFAVFQAGARSATDIWAVGMGRGGRQMVGRYDGRRWRTVESGVPRVRGTFNSVTATPNGVWITVDPALAEGPGAGASLLSFDGRKWRFQKMGKTVGYWAENSAPVPDGKGGMWFLGTTEPGVLKARLVHRSASGKWTIHPVRVKGYDELELGTLARLPGTSQLLAAGRAYGRAETGAIVSYR</sequence>
<evidence type="ECO:0000256" key="1">
    <source>
        <dbReference type="SAM" id="SignalP"/>
    </source>
</evidence>